<accession>A0A0H5R5B1</accession>
<dbReference type="GO" id="GO:0004518">
    <property type="term" value="F:nuclease activity"/>
    <property type="evidence" value="ECO:0007669"/>
    <property type="project" value="TreeGrafter"/>
</dbReference>
<evidence type="ECO:0000313" key="7">
    <source>
        <dbReference type="EMBL" id="CRZ08982.1"/>
    </source>
</evidence>
<dbReference type="PANTHER" id="PTHR12302:SF2">
    <property type="entry name" value="STAPHYLOCOCCAL NUCLEASE DOMAIN-CONTAINING PROTEIN 1"/>
    <property type="match status" value="1"/>
</dbReference>
<evidence type="ECO:0000256" key="1">
    <source>
        <dbReference type="ARBA" id="ARBA00004496"/>
    </source>
</evidence>
<organism evidence="7">
    <name type="scientific">Spongospora subterranea</name>
    <dbReference type="NCBI Taxonomy" id="70186"/>
    <lineage>
        <taxon>Eukaryota</taxon>
        <taxon>Sar</taxon>
        <taxon>Rhizaria</taxon>
        <taxon>Endomyxa</taxon>
        <taxon>Phytomyxea</taxon>
        <taxon>Plasmodiophorida</taxon>
        <taxon>Plasmodiophoridae</taxon>
        <taxon>Spongospora</taxon>
    </lineage>
</organism>
<feature type="domain" description="TNase-like" evidence="6">
    <location>
        <begin position="121"/>
        <end position="265"/>
    </location>
</feature>
<dbReference type="InterPro" id="IPR035437">
    <property type="entry name" value="SNase_OB-fold_sf"/>
</dbReference>
<sequence>NSPEFALLFGVWTITPKLTVSYLHAPSSSPKADQLAAPPMAAPRPVDILPIVHVGPSAADIAGRVIAADPIKQAQAQAQIVYAAHQKQASAAMMASSEAEKAASGSSGSPKSGNVKVTGFGIVKAVPSADTIIITGSGPADRPPPEKTLILSGLVTPKLSRRKDTPDEPYAFLAKEFLRKLVIGKRVKFTVNYVHESGREFGSAELEGVGDLAEAIVTNGWAKVKVGKENGNGKGKDAGKVKPEQEAICALEQAAIEAKRGIHSGKTSSSVTRVMEYLTSPTEIKDFFNENRGKQLSCIVEQVREGSSLRVELPGQTHKIFVINLAGAQSPRIPPPSKNGSKSPEKPEPFAVDAQYFTAQRLLNRDVTIKIVGCDKFNNLFATVCVTQGDIAVLLLSKGLAKYIDWSASLTPSKAELQAAEAEAKSQKLRLWKKFDSSEPIVDTRGKQYNGKVIQIVSGDTFVVEDALKKEHRLALASIRAPRISFKDRPSEPWAFECKEYLRKKLIGKKVKVQVEYTRTAPADSKGQEARVFVTLFQGKDNVGESLVSQGYASVTRHRMDEDRSEFYEALQTAEEKAIQAKKGVHGGEPPAHPEPYIDLSERIRVPEKGATEDQLRRSRDLTVKTKQFFSTIQRLGKVKAVVEYVFNGGRIKLFVPSQNHVFTFMLSCIRLPAASHGESADPLSIEATEFIKSKIFQQDVEIQVESMDKGDNFLGSLFFERKNLALLLLERGLARLVHYSAERSPYSQELMLYEKAAQKIRVGVWVDYDPEAEKKKADEREAAFKKQREEENQANAAAAQQQKEMIVTVSEAFDPCNFYFQKHEDPALVKIQSALKSLPAYHKSDDFLPHKGTVCLAQFDDGTWYRAKVEKNIIKGLYLVNFFDYGNRGEVTSVRPIPENVPAFKTPPCAHAATLSGIKISQDYANYAIELFQEQVWDKVLTAHVDTIDRDNGKAHVTLYTGANEKEKASISVNEVLLRSGAVRVPSRPNRALRSVIDKMKSAEKVAKEGHKGIWEYGDISSDEDEDNAKSKDKLRR</sequence>
<proteinExistence type="predicted"/>
<evidence type="ECO:0000256" key="2">
    <source>
        <dbReference type="ARBA" id="ARBA00022490"/>
    </source>
</evidence>
<dbReference type="InterPro" id="IPR002999">
    <property type="entry name" value="Tudor"/>
</dbReference>
<dbReference type="SMART" id="SM00333">
    <property type="entry name" value="TUDOR"/>
    <property type="match status" value="1"/>
</dbReference>
<dbReference type="SMART" id="SM00318">
    <property type="entry name" value="SNc"/>
    <property type="match status" value="4"/>
</dbReference>
<dbReference type="SUPFAM" id="SSF63748">
    <property type="entry name" value="Tudor/PWWP/MBT"/>
    <property type="match status" value="1"/>
</dbReference>
<dbReference type="SUPFAM" id="SSF50199">
    <property type="entry name" value="Staphylococcal nuclease"/>
    <property type="match status" value="5"/>
</dbReference>
<keyword evidence="2" id="KW-0963">Cytoplasm</keyword>
<evidence type="ECO:0000256" key="3">
    <source>
        <dbReference type="ARBA" id="ARBA00022737"/>
    </source>
</evidence>
<dbReference type="AlphaFoldDB" id="A0A0H5R5B1"/>
<dbReference type="Gene3D" id="2.30.30.140">
    <property type="match status" value="1"/>
</dbReference>
<dbReference type="GO" id="GO:0005829">
    <property type="term" value="C:cytosol"/>
    <property type="evidence" value="ECO:0007669"/>
    <property type="project" value="TreeGrafter"/>
</dbReference>
<feature type="non-terminal residue" evidence="7">
    <location>
        <position position="1"/>
    </location>
</feature>
<dbReference type="InterPro" id="IPR016071">
    <property type="entry name" value="Staphylococal_nuclease_OB-fold"/>
</dbReference>
<dbReference type="Gene3D" id="2.40.50.90">
    <property type="match status" value="5"/>
</dbReference>
<dbReference type="PANTHER" id="PTHR12302">
    <property type="entry name" value="EBNA2 BINDING PROTEIN P100"/>
    <property type="match status" value="1"/>
</dbReference>
<dbReference type="Pfam" id="PF00565">
    <property type="entry name" value="SNase"/>
    <property type="match status" value="5"/>
</dbReference>
<feature type="domain" description="Tudor" evidence="5">
    <location>
        <begin position="849"/>
        <end position="907"/>
    </location>
</feature>
<feature type="domain" description="TNase-like" evidence="6">
    <location>
        <begin position="294"/>
        <end position="434"/>
    </location>
</feature>
<dbReference type="GO" id="GO:0006402">
    <property type="term" value="P:mRNA catabolic process"/>
    <property type="evidence" value="ECO:0007669"/>
    <property type="project" value="TreeGrafter"/>
</dbReference>
<dbReference type="PROSITE" id="PS50304">
    <property type="entry name" value="TUDOR"/>
    <property type="match status" value="1"/>
</dbReference>
<protein>
    <submittedName>
        <fullName evidence="7">Uncharacterized protein</fullName>
    </submittedName>
</protein>
<evidence type="ECO:0000259" key="6">
    <source>
        <dbReference type="PROSITE" id="PS50830"/>
    </source>
</evidence>
<dbReference type="PIRSF" id="PIRSF017179">
    <property type="entry name" value="RISC-Tudor-SN"/>
    <property type="match status" value="1"/>
</dbReference>
<reference evidence="7" key="1">
    <citation type="submission" date="2015-04" db="EMBL/GenBank/DDBJ databases">
        <title>The genome sequence of the plant pathogenic Rhizarian Plasmodiophora brassicae reveals insights in its biotrophic life cycle and the origin of chitin synthesis.</title>
        <authorList>
            <person name="Schwelm A."/>
            <person name="Fogelqvist J."/>
            <person name="Knaust A."/>
            <person name="Julke S."/>
            <person name="Lilja T."/>
            <person name="Dhandapani V."/>
            <person name="Bonilla-Rosso G."/>
            <person name="Karlsson M."/>
            <person name="Shevchenko A."/>
            <person name="Choi S.R."/>
            <person name="Kim H.G."/>
            <person name="Park J.Y."/>
            <person name="Lim Y.P."/>
            <person name="Ludwig-Muller J."/>
            <person name="Dixelius C."/>
        </authorList>
    </citation>
    <scope>NUCLEOTIDE SEQUENCE</scope>
    <source>
        <tissue evidence="7">Potato root galls</tissue>
    </source>
</reference>
<dbReference type="Pfam" id="PF00567">
    <property type="entry name" value="TUDOR"/>
    <property type="match status" value="1"/>
</dbReference>
<dbReference type="GO" id="GO:0031332">
    <property type="term" value="C:RNAi effector complex"/>
    <property type="evidence" value="ECO:0007669"/>
    <property type="project" value="InterPro"/>
</dbReference>
<dbReference type="PROSITE" id="PS50830">
    <property type="entry name" value="TNASE_3"/>
    <property type="match status" value="4"/>
</dbReference>
<feature type="domain" description="TNase-like" evidence="6">
    <location>
        <begin position="637"/>
        <end position="768"/>
    </location>
</feature>
<dbReference type="GO" id="GO:0031047">
    <property type="term" value="P:regulatory ncRNA-mediated gene silencing"/>
    <property type="evidence" value="ECO:0007669"/>
    <property type="project" value="InterPro"/>
</dbReference>
<evidence type="ECO:0000256" key="4">
    <source>
        <dbReference type="SAM" id="MobiDB-lite"/>
    </source>
</evidence>
<feature type="region of interest" description="Disordered" evidence="4">
    <location>
        <begin position="1018"/>
        <end position="1038"/>
    </location>
</feature>
<keyword evidence="3" id="KW-0677">Repeat</keyword>
<dbReference type="GO" id="GO:0003723">
    <property type="term" value="F:RNA binding"/>
    <property type="evidence" value="ECO:0007669"/>
    <property type="project" value="TreeGrafter"/>
</dbReference>
<evidence type="ECO:0000259" key="5">
    <source>
        <dbReference type="PROSITE" id="PS50304"/>
    </source>
</evidence>
<feature type="compositionally biased region" description="Basic and acidic residues" evidence="4">
    <location>
        <begin position="1029"/>
        <end position="1038"/>
    </location>
</feature>
<feature type="region of interest" description="Disordered" evidence="4">
    <location>
        <begin position="328"/>
        <end position="348"/>
    </location>
</feature>
<dbReference type="InterPro" id="IPR016685">
    <property type="entry name" value="Silence_cplx_Nase-comp_TudorSN"/>
</dbReference>
<dbReference type="GO" id="GO:0005634">
    <property type="term" value="C:nucleus"/>
    <property type="evidence" value="ECO:0007669"/>
    <property type="project" value="TreeGrafter"/>
</dbReference>
<dbReference type="FunFam" id="2.40.50.90:FF:000002">
    <property type="entry name" value="Staphylococcal nuclease domain-containing protein"/>
    <property type="match status" value="1"/>
</dbReference>
<dbReference type="EMBL" id="HACM01008540">
    <property type="protein sequence ID" value="CRZ08982.1"/>
    <property type="molecule type" value="Transcribed_RNA"/>
</dbReference>
<name>A0A0H5R5B1_9EUKA</name>
<comment type="subcellular location">
    <subcellularLocation>
        <location evidence="1">Cytoplasm</location>
    </subcellularLocation>
</comment>
<feature type="domain" description="TNase-like" evidence="6">
    <location>
        <begin position="447"/>
        <end position="588"/>
    </location>
</feature>